<reference evidence="2" key="1">
    <citation type="journal article" date="2015" name="Proc. Natl. Acad. Sci. U.S.A.">
        <title>Networks of energetic and metabolic interactions define dynamics in microbial communities.</title>
        <authorList>
            <person name="Embree M."/>
            <person name="Liu J.K."/>
            <person name="Al-Bassam M.M."/>
            <person name="Zengler K."/>
        </authorList>
    </citation>
    <scope>NUCLEOTIDE SEQUENCE</scope>
</reference>
<dbReference type="AlphaFoldDB" id="A0A0W8FWE9"/>
<dbReference type="Pfam" id="PF00171">
    <property type="entry name" value="Aldedh"/>
    <property type="match status" value="1"/>
</dbReference>
<dbReference type="EMBL" id="LNQE01000748">
    <property type="protein sequence ID" value="KUG25197.1"/>
    <property type="molecule type" value="Genomic_DNA"/>
</dbReference>
<dbReference type="InterPro" id="IPR016163">
    <property type="entry name" value="Ald_DH_C"/>
</dbReference>
<organism evidence="2">
    <name type="scientific">hydrocarbon metagenome</name>
    <dbReference type="NCBI Taxonomy" id="938273"/>
    <lineage>
        <taxon>unclassified sequences</taxon>
        <taxon>metagenomes</taxon>
        <taxon>ecological metagenomes</taxon>
    </lineage>
</organism>
<dbReference type="PANTHER" id="PTHR11699">
    <property type="entry name" value="ALDEHYDE DEHYDROGENASE-RELATED"/>
    <property type="match status" value="1"/>
</dbReference>
<feature type="domain" description="Aldehyde dehydrogenase" evidence="1">
    <location>
        <begin position="12"/>
        <end position="273"/>
    </location>
</feature>
<accession>A0A0W8FWE9</accession>
<name>A0A0W8FWE9_9ZZZZ</name>
<evidence type="ECO:0000313" key="2">
    <source>
        <dbReference type="EMBL" id="KUG25197.1"/>
    </source>
</evidence>
<dbReference type="InterPro" id="IPR016162">
    <property type="entry name" value="Ald_DH_N"/>
</dbReference>
<sequence>MQVDKDLQSIQEARDLARKAKEAQLEFKHYNQEQVDKIVKAMADAGFKASEKLAHMAHEETGFGIVEHKVIKNQFGTRNVYESIKDLKTVGVIDVRNNGKIVKIAEPMGVVAALIPSTNPTSTAMFKTLISLKCRNAIVNSPHPKAVNCITEAANILNEAAEKAGAPQGLIHTMSKPSLAGTDALMKDENVGVILATGSTPMVKAAYSTGTPALGVGSGNVPAFIERTANYQKAVADIVYGTTFDNGTLCSSEQAMIVDKPLKDKVVAEAKKQGCYFVNKDEKIKLENAVAKGGRINPDIVGKPATFIANYSGISVPENTKVLLAECSGVGKNEPLSMEKLSPVLAFYIVDGWLEGCHKCIELLEFGGIGHTMAIHSNDKEIIMKFALEKPAFRIVVNTPSSVGAVGYTTDLIPSMTLGPGTWGGSIISENVSAMHLMNIKTLAFETHPVNQGNCVTSFGSDSKISFRSESTPGSFMQQIEERLRARAGNVNVTPFQNKKNENTNGGKSKFGTGISESEIQKIINQFNQK</sequence>
<proteinExistence type="predicted"/>
<dbReference type="EC" id="1.2.1.10" evidence="2"/>
<protein>
    <submittedName>
        <fullName evidence="2">Acetaldehyde dehydrogenase, ethanolamine utilization cluster</fullName>
        <ecNumber evidence="2">1.2.1.10</ecNumber>
    </submittedName>
</protein>
<comment type="caution">
    <text evidence="2">The sequence shown here is derived from an EMBL/GenBank/DDBJ whole genome shotgun (WGS) entry which is preliminary data.</text>
</comment>
<dbReference type="InterPro" id="IPR015590">
    <property type="entry name" value="Aldehyde_DH_dom"/>
</dbReference>
<dbReference type="SUPFAM" id="SSF53720">
    <property type="entry name" value="ALDH-like"/>
    <property type="match status" value="1"/>
</dbReference>
<dbReference type="GO" id="GO:0008774">
    <property type="term" value="F:acetaldehyde dehydrogenase (acetylating) activity"/>
    <property type="evidence" value="ECO:0007669"/>
    <property type="project" value="UniProtKB-EC"/>
</dbReference>
<gene>
    <name evidence="2" type="ORF">ASZ90_004991</name>
</gene>
<dbReference type="Gene3D" id="3.40.605.10">
    <property type="entry name" value="Aldehyde Dehydrogenase, Chain A, domain 1"/>
    <property type="match status" value="1"/>
</dbReference>
<dbReference type="InterPro" id="IPR016161">
    <property type="entry name" value="Ald_DH/histidinol_DH"/>
</dbReference>
<keyword evidence="2" id="KW-0560">Oxidoreductase</keyword>
<dbReference type="CDD" id="cd07122">
    <property type="entry name" value="ALDH_F20_ACDH"/>
    <property type="match status" value="1"/>
</dbReference>
<dbReference type="Gene3D" id="3.40.309.10">
    <property type="entry name" value="Aldehyde Dehydrogenase, Chain A, domain 2"/>
    <property type="match status" value="1"/>
</dbReference>
<evidence type="ECO:0000259" key="1">
    <source>
        <dbReference type="Pfam" id="PF00171"/>
    </source>
</evidence>